<dbReference type="AlphaFoldDB" id="A0A510KT22"/>
<dbReference type="Proteomes" id="UP000321944">
    <property type="component" value="Chromosome"/>
</dbReference>
<feature type="compositionally biased region" description="Basic and acidic residues" evidence="1">
    <location>
        <begin position="39"/>
        <end position="50"/>
    </location>
</feature>
<feature type="region of interest" description="Disordered" evidence="1">
    <location>
        <begin position="14"/>
        <end position="50"/>
    </location>
</feature>
<evidence type="ECO:0000313" key="3">
    <source>
        <dbReference type="Proteomes" id="UP000321944"/>
    </source>
</evidence>
<evidence type="ECO:0000256" key="1">
    <source>
        <dbReference type="SAM" id="MobiDB-lite"/>
    </source>
</evidence>
<gene>
    <name evidence="2" type="ORF">JMUB3936_1163</name>
</gene>
<organism evidence="2 3">
    <name type="scientific">Leptotrichia wadei</name>
    <dbReference type="NCBI Taxonomy" id="157687"/>
    <lineage>
        <taxon>Bacteria</taxon>
        <taxon>Fusobacteriati</taxon>
        <taxon>Fusobacteriota</taxon>
        <taxon>Fusobacteriia</taxon>
        <taxon>Fusobacteriales</taxon>
        <taxon>Leptotrichiaceae</taxon>
        <taxon>Leptotrichia</taxon>
    </lineage>
</organism>
<feature type="compositionally biased region" description="Acidic residues" evidence="1">
    <location>
        <begin position="24"/>
        <end position="38"/>
    </location>
</feature>
<protein>
    <submittedName>
        <fullName evidence="2">Uncharacterized protein</fullName>
    </submittedName>
</protein>
<name>A0A510KT22_9FUSO</name>
<proteinExistence type="predicted"/>
<accession>A0A510KT22</accession>
<dbReference type="EMBL" id="AP019841">
    <property type="protein sequence ID" value="BBM54879.1"/>
    <property type="molecule type" value="Genomic_DNA"/>
</dbReference>
<evidence type="ECO:0000313" key="2">
    <source>
        <dbReference type="EMBL" id="BBM54879.1"/>
    </source>
</evidence>
<sequence>MSWMDKYKKLKNDFNKKDYHGEDPSEVNEYDEYDEYEEHQDKDNDDCNKD</sequence>
<dbReference type="RefSeq" id="WP_172617440.1">
    <property type="nucleotide sequence ID" value="NZ_AP019841.1"/>
</dbReference>
<reference evidence="2 3" key="1">
    <citation type="submission" date="2019-07" db="EMBL/GenBank/DDBJ databases">
        <title>Complete Genome Sequence of Leptotrichia wadei Strain JMUB3936.</title>
        <authorList>
            <person name="Watanabe S."/>
            <person name="Cui L."/>
        </authorList>
    </citation>
    <scope>NUCLEOTIDE SEQUENCE [LARGE SCALE GENOMIC DNA]</scope>
    <source>
        <strain evidence="2 3">JMUB3936</strain>
    </source>
</reference>
<feature type="compositionally biased region" description="Basic and acidic residues" evidence="1">
    <location>
        <begin position="14"/>
        <end position="23"/>
    </location>
</feature>